<dbReference type="CDD" id="cd00121">
    <property type="entry name" value="MATH"/>
    <property type="match status" value="2"/>
</dbReference>
<evidence type="ECO:0000313" key="2">
    <source>
        <dbReference type="EnsemblPlants" id="QL04p033589:mrna"/>
    </source>
</evidence>
<dbReference type="Gene3D" id="2.60.210.10">
    <property type="entry name" value="Apoptosis, Tumor Necrosis Factor Receptor Associated Protein 2, Chain A"/>
    <property type="match status" value="2"/>
</dbReference>
<dbReference type="PROSITE" id="PS50144">
    <property type="entry name" value="MATH"/>
    <property type="match status" value="2"/>
</dbReference>
<organism evidence="2 3">
    <name type="scientific">Quercus lobata</name>
    <name type="common">Valley oak</name>
    <dbReference type="NCBI Taxonomy" id="97700"/>
    <lineage>
        <taxon>Eukaryota</taxon>
        <taxon>Viridiplantae</taxon>
        <taxon>Streptophyta</taxon>
        <taxon>Embryophyta</taxon>
        <taxon>Tracheophyta</taxon>
        <taxon>Spermatophyta</taxon>
        <taxon>Magnoliopsida</taxon>
        <taxon>eudicotyledons</taxon>
        <taxon>Gunneridae</taxon>
        <taxon>Pentapetalae</taxon>
        <taxon>rosids</taxon>
        <taxon>fabids</taxon>
        <taxon>Fagales</taxon>
        <taxon>Fagaceae</taxon>
        <taxon>Quercus</taxon>
    </lineage>
</organism>
<feature type="domain" description="MATH" evidence="1">
    <location>
        <begin position="30"/>
        <end position="165"/>
    </location>
</feature>
<feature type="domain" description="MATH" evidence="1">
    <location>
        <begin position="185"/>
        <end position="310"/>
    </location>
</feature>
<dbReference type="InterPro" id="IPR002083">
    <property type="entry name" value="MATH/TRAF_dom"/>
</dbReference>
<name>A0A7N2LE54_QUELO</name>
<keyword evidence="3" id="KW-1185">Reference proteome</keyword>
<accession>A0A7N2LE54</accession>
<reference evidence="2" key="2">
    <citation type="submission" date="2021-01" db="UniProtKB">
        <authorList>
            <consortium name="EnsemblPlants"/>
        </authorList>
    </citation>
    <scope>IDENTIFICATION</scope>
</reference>
<dbReference type="EnsemblPlants" id="QL04p033589:mrna">
    <property type="protein sequence ID" value="QL04p033589:mrna"/>
    <property type="gene ID" value="QL04p033589"/>
</dbReference>
<reference evidence="2 3" key="1">
    <citation type="journal article" date="2016" name="G3 (Bethesda)">
        <title>First Draft Assembly and Annotation of the Genome of a California Endemic Oak Quercus lobata Nee (Fagaceae).</title>
        <authorList>
            <person name="Sork V.L."/>
            <person name="Fitz-Gibbon S.T."/>
            <person name="Puiu D."/>
            <person name="Crepeau M."/>
            <person name="Gugger P.F."/>
            <person name="Sherman R."/>
            <person name="Stevens K."/>
            <person name="Langley C.H."/>
            <person name="Pellegrini M."/>
            <person name="Salzberg S.L."/>
        </authorList>
    </citation>
    <scope>NUCLEOTIDE SEQUENCE [LARGE SCALE GENOMIC DNA]</scope>
    <source>
        <strain evidence="2 3">cv. SW786</strain>
    </source>
</reference>
<dbReference type="EMBL" id="LRBV02000004">
    <property type="status" value="NOT_ANNOTATED_CDS"/>
    <property type="molecule type" value="Genomic_DNA"/>
</dbReference>
<evidence type="ECO:0000313" key="3">
    <source>
        <dbReference type="Proteomes" id="UP000594261"/>
    </source>
</evidence>
<dbReference type="FunCoup" id="A0A7N2LE54">
    <property type="interactions" value="196"/>
</dbReference>
<sequence>MKCMNAVQKNSQVLSVLNYAITRSTRDLPPAHFSLKIESYSLLSQAVLEKFESCVFEACQHKWRLYLYPRGKAKIIGTGHISLYLAIAETEKLPLGWEVNASFKFFLYDQIRDMYLTIQDSYGTIRRFNDIKTEWGFAKVLPSDTFNDPSQGYLVNDCCVFGVEVSVYERSNKRQFVSMIREPPDRTMTWKIEKFSTLDKSYYYSQEFTVGGLKWKLLVYPKGGTNQIPEAISIYVNSCDSILSEHSIYAEYKLRIRNQVQNNHKEIQDKQWFSKSDNAWGLRQFMFLNDLNDAFKGFLVNDTIIVEAEIIVMSTVK</sequence>
<dbReference type="SUPFAM" id="SSF49599">
    <property type="entry name" value="TRAF domain-like"/>
    <property type="match status" value="2"/>
</dbReference>
<dbReference type="Proteomes" id="UP000594261">
    <property type="component" value="Chromosome 4"/>
</dbReference>
<dbReference type="Gramene" id="QL04p033589:mrna">
    <property type="protein sequence ID" value="QL04p033589:mrna"/>
    <property type="gene ID" value="QL04p033589"/>
</dbReference>
<dbReference type="InParanoid" id="A0A7N2LE54"/>
<dbReference type="PANTHER" id="PTHR46162">
    <property type="entry name" value="TRAF-LIKE FAMILY PROTEIN"/>
    <property type="match status" value="1"/>
</dbReference>
<dbReference type="AlphaFoldDB" id="A0A7N2LE54"/>
<dbReference type="SMART" id="SM00061">
    <property type="entry name" value="MATH"/>
    <property type="match status" value="2"/>
</dbReference>
<evidence type="ECO:0000259" key="1">
    <source>
        <dbReference type="PROSITE" id="PS50144"/>
    </source>
</evidence>
<protein>
    <recommendedName>
        <fullName evidence="1">MATH domain-containing protein</fullName>
    </recommendedName>
</protein>
<dbReference type="OMA" id="NTISVVY"/>
<dbReference type="PANTHER" id="PTHR46162:SF40">
    <property type="entry name" value="TRAF-LIKE FAMILY PROTEIN"/>
    <property type="match status" value="1"/>
</dbReference>
<dbReference type="InterPro" id="IPR008974">
    <property type="entry name" value="TRAF-like"/>
</dbReference>
<proteinExistence type="predicted"/>
<dbReference type="Pfam" id="PF22486">
    <property type="entry name" value="MATH_2"/>
    <property type="match status" value="2"/>
</dbReference>